<organism evidence="2">
    <name type="scientific">Arundo donax</name>
    <name type="common">Giant reed</name>
    <name type="synonym">Donax arundinaceus</name>
    <dbReference type="NCBI Taxonomy" id="35708"/>
    <lineage>
        <taxon>Eukaryota</taxon>
        <taxon>Viridiplantae</taxon>
        <taxon>Streptophyta</taxon>
        <taxon>Embryophyta</taxon>
        <taxon>Tracheophyta</taxon>
        <taxon>Spermatophyta</taxon>
        <taxon>Magnoliopsida</taxon>
        <taxon>Liliopsida</taxon>
        <taxon>Poales</taxon>
        <taxon>Poaceae</taxon>
        <taxon>PACMAD clade</taxon>
        <taxon>Arundinoideae</taxon>
        <taxon>Arundineae</taxon>
        <taxon>Arundo</taxon>
    </lineage>
</organism>
<dbReference type="EMBL" id="GBRH01179320">
    <property type="protein sequence ID" value="JAE18576.1"/>
    <property type="molecule type" value="Transcribed_RNA"/>
</dbReference>
<reference evidence="2" key="2">
    <citation type="journal article" date="2015" name="Data Brief">
        <title>Shoot transcriptome of the giant reed, Arundo donax.</title>
        <authorList>
            <person name="Barrero R.A."/>
            <person name="Guerrero F.D."/>
            <person name="Moolhuijzen P."/>
            <person name="Goolsby J.A."/>
            <person name="Tidwell J."/>
            <person name="Bellgard S.E."/>
            <person name="Bellgard M.I."/>
        </authorList>
    </citation>
    <scope>NUCLEOTIDE SEQUENCE</scope>
    <source>
        <tissue evidence="2">Shoot tissue taken approximately 20 cm above the soil surface</tissue>
    </source>
</reference>
<proteinExistence type="predicted"/>
<sequence length="32" mass="3212">MDRPPYPPSYVGGKPPCPPGAPPLYGFGAGAP</sequence>
<feature type="region of interest" description="Disordered" evidence="1">
    <location>
        <begin position="1"/>
        <end position="32"/>
    </location>
</feature>
<reference evidence="2" key="1">
    <citation type="submission" date="2014-09" db="EMBL/GenBank/DDBJ databases">
        <authorList>
            <person name="Magalhaes I.L.F."/>
            <person name="Oliveira U."/>
            <person name="Santos F.R."/>
            <person name="Vidigal T.H.D.A."/>
            <person name="Brescovit A.D."/>
            <person name="Santos A.J."/>
        </authorList>
    </citation>
    <scope>NUCLEOTIDE SEQUENCE</scope>
    <source>
        <tissue evidence="2">Shoot tissue taken approximately 20 cm above the soil surface</tissue>
    </source>
</reference>
<accession>A0A0A9G7R3</accession>
<evidence type="ECO:0000256" key="1">
    <source>
        <dbReference type="SAM" id="MobiDB-lite"/>
    </source>
</evidence>
<dbReference type="AlphaFoldDB" id="A0A0A9G7R3"/>
<evidence type="ECO:0000313" key="2">
    <source>
        <dbReference type="EMBL" id="JAE18576.1"/>
    </source>
</evidence>
<protein>
    <submittedName>
        <fullName evidence="2">Uncharacterized protein</fullName>
    </submittedName>
</protein>
<name>A0A0A9G7R3_ARUDO</name>